<protein>
    <recommendedName>
        <fullName evidence="2">EGF-like domain-containing protein</fullName>
    </recommendedName>
</protein>
<evidence type="ECO:0000313" key="3">
    <source>
        <dbReference type="EnsemblMetazoa" id="PPAI000762-PA"/>
    </source>
</evidence>
<proteinExistence type="predicted"/>
<dbReference type="Proteomes" id="UP000092462">
    <property type="component" value="Unassembled WGS sequence"/>
</dbReference>
<comment type="caution">
    <text evidence="1">Lacks conserved residue(s) required for the propagation of feature annotation.</text>
</comment>
<sequence>MCQHPCDVHNPCASGAICINTNHGSDCSCPEYYHGNGYVGCVPGKTFILKNYQQIINVLYPSVMDNVNICQYNEDCPPDKYCDRLNRRCINPCIEDSCGENAECFPTNHAIECRCWDEYVGNPYVECSRILGCRSDQECNQYEACVNGQCVSPCQCGIYAICDVINHQAFCKCPVGYTGNPEIACQPPQNPCEPNPCGLNALCELDRGNPICYCPKGLTGNPFKNCKPKNPCDPNPCGLGAVCDSSRQPVCYCPERTVGNPYRSCVEPVLTPELCKPGPCGRNADCYVANSREECYCRPGFIGDPYSGCREIPRSACEPNPCGPGAQCIITPEGHSMLPIST</sequence>
<dbReference type="PROSITE" id="PS01186">
    <property type="entry name" value="EGF_2"/>
    <property type="match status" value="1"/>
</dbReference>
<evidence type="ECO:0000313" key="4">
    <source>
        <dbReference type="Proteomes" id="UP000092462"/>
    </source>
</evidence>
<accession>A0A1B0D090</accession>
<dbReference type="PANTHER" id="PTHR22963">
    <property type="entry name" value="ENDOGLIN-RELATED"/>
    <property type="match status" value="1"/>
</dbReference>
<dbReference type="PANTHER" id="PTHR22963:SF39">
    <property type="entry name" value="DUMPY"/>
    <property type="match status" value="1"/>
</dbReference>
<dbReference type="InterPro" id="IPR000742">
    <property type="entry name" value="EGF"/>
</dbReference>
<feature type="domain" description="EGF-like" evidence="2">
    <location>
        <begin position="188"/>
        <end position="227"/>
    </location>
</feature>
<reference evidence="3" key="1">
    <citation type="submission" date="2022-08" db="UniProtKB">
        <authorList>
            <consortium name="EnsemblMetazoa"/>
        </authorList>
    </citation>
    <scope>IDENTIFICATION</scope>
    <source>
        <strain evidence="3">Israel</strain>
    </source>
</reference>
<dbReference type="Gene3D" id="2.10.25.10">
    <property type="entry name" value="Laminin"/>
    <property type="match status" value="1"/>
</dbReference>
<keyword evidence="1" id="KW-0245">EGF-like domain</keyword>
<evidence type="ECO:0000256" key="1">
    <source>
        <dbReference type="PROSITE-ProRule" id="PRU00076"/>
    </source>
</evidence>
<dbReference type="AlphaFoldDB" id="A0A1B0D090"/>
<dbReference type="EnsemblMetazoa" id="PPAI000762-RA">
    <property type="protein sequence ID" value="PPAI000762-PA"/>
    <property type="gene ID" value="PPAI000762"/>
</dbReference>
<dbReference type="VEuPathDB" id="VectorBase:PPAPM1_007916"/>
<feature type="domain" description="EGF-like" evidence="2">
    <location>
        <begin position="228"/>
        <end position="266"/>
    </location>
</feature>
<name>A0A1B0D090_PHLPP</name>
<dbReference type="SMART" id="SM00181">
    <property type="entry name" value="EGF"/>
    <property type="match status" value="6"/>
</dbReference>
<dbReference type="EMBL" id="AJVK01002274">
    <property type="status" value="NOT_ANNOTATED_CDS"/>
    <property type="molecule type" value="Genomic_DNA"/>
</dbReference>
<dbReference type="PROSITE" id="PS50026">
    <property type="entry name" value="EGF_3"/>
    <property type="match status" value="2"/>
</dbReference>
<organism evidence="3 4">
    <name type="scientific">Phlebotomus papatasi</name>
    <name type="common">Sandfly</name>
    <dbReference type="NCBI Taxonomy" id="29031"/>
    <lineage>
        <taxon>Eukaryota</taxon>
        <taxon>Metazoa</taxon>
        <taxon>Ecdysozoa</taxon>
        <taxon>Arthropoda</taxon>
        <taxon>Hexapoda</taxon>
        <taxon>Insecta</taxon>
        <taxon>Pterygota</taxon>
        <taxon>Neoptera</taxon>
        <taxon>Endopterygota</taxon>
        <taxon>Diptera</taxon>
        <taxon>Nematocera</taxon>
        <taxon>Psychodoidea</taxon>
        <taxon>Psychodidae</taxon>
        <taxon>Phlebotomus</taxon>
        <taxon>Phlebotomus</taxon>
    </lineage>
</organism>
<dbReference type="VEuPathDB" id="VectorBase:PPAI000762"/>
<keyword evidence="4" id="KW-1185">Reference proteome</keyword>
<evidence type="ECO:0000259" key="2">
    <source>
        <dbReference type="PROSITE" id="PS50026"/>
    </source>
</evidence>